<reference evidence="6" key="1">
    <citation type="journal article" date="2016" name="Nat. Commun.">
        <title>The Gonium pectorale genome demonstrates co-option of cell cycle regulation during the evolution of multicellularity.</title>
        <authorList>
            <person name="Hanschen E.R."/>
            <person name="Marriage T.N."/>
            <person name="Ferris P.J."/>
            <person name="Hamaji T."/>
            <person name="Toyoda A."/>
            <person name="Fujiyama A."/>
            <person name="Neme R."/>
            <person name="Noguchi H."/>
            <person name="Minakuchi Y."/>
            <person name="Suzuki M."/>
            <person name="Kawai-Toyooka H."/>
            <person name="Smith D.R."/>
            <person name="Sparks H."/>
            <person name="Anderson J."/>
            <person name="Bakaric R."/>
            <person name="Luria V."/>
            <person name="Karger A."/>
            <person name="Kirschner M.W."/>
            <person name="Durand P.M."/>
            <person name="Michod R.E."/>
            <person name="Nozaki H."/>
            <person name="Olson B.J."/>
        </authorList>
    </citation>
    <scope>NUCLEOTIDE SEQUENCE [LARGE SCALE GENOMIC DNA]</scope>
    <source>
        <strain evidence="6">NIES-2863</strain>
    </source>
</reference>
<keyword evidence="6" id="KW-1185">Reference proteome</keyword>
<evidence type="ECO:0000259" key="4">
    <source>
        <dbReference type="Pfam" id="PF13086"/>
    </source>
</evidence>
<dbReference type="AlphaFoldDB" id="A0A150FU75"/>
<protein>
    <recommendedName>
        <fullName evidence="4">DNA2/NAM7 helicase helicase domain-containing protein</fullName>
    </recommendedName>
</protein>
<comment type="caution">
    <text evidence="5">The sequence shown here is derived from an EMBL/GenBank/DDBJ whole genome shotgun (WGS) entry which is preliminary data.</text>
</comment>
<gene>
    <name evidence="5" type="ORF">GPECTOR_704g854</name>
</gene>
<dbReference type="InterPro" id="IPR027417">
    <property type="entry name" value="P-loop_NTPase"/>
</dbReference>
<sequence length="1064" mass="108123">MRFSRGLMGYGTEANFASTRAERGLLSQLLLITAIVDHYPPPHAAALPQQPNVQLLPTGATATATAARAAEDPAAALSCAGAAAASNWAATTAALEALALPTDWKSNCQSYAVVLARRVSVAVVDRQRLLEIRSLLKVTAPPYIPAALRELFSTPPRQLHTCGTSVLRELFGEQAGSCVLVAAAAAAAPLPLAFRALARAATSVPPGLCVPEALLYAGDSMAPVQKVVEAVAGRRASAHKLELALTDGRAGGQLAASAAETLAWATAGGVGRLAAGRLREIVALGSRGQRMVSDPWETEWGAQLLRFPASDLAAKCPAMKRAAHTLGVVLRVAAGAGGAAVASSAGPSGAPAPATLQLPVQRSELARYASLLWDEEEVMERDIRTFTLYNVRARVALFSADMTTYTILDWPQPPPAVAGAGAAAGGANEGVSGAAGAVGAASGGSGADSGSGGDAGAAAGTVAAAVAVLRLYLGPRLLGLWDSLEKKAPGKAHGDKGEATTAAAAPATPARRMAAVVDVPGLVEGRPQLVAGDAVFVRLEAERGEEFAAELLTVERGQVLLHMPPPYWKRLQELAGSAGSAAKEVRAAPPATAPPLAPPLVHVCLTFDRTPYGRMHDALLRAVLRHELLLPPPPSASAAAFAAAPPCGALPALPDDLYPGAPTAASAAFAIASASASSERYPPMHGASLVSAGGIAAAPVGPPGGAAVTVSCDAGLAELAAKLRLLGGTALNPEQRLACAAMLAGAGAGAELPFVLFGPPGTGKTATLVECALQLLAAAGVRRTGAEEAADAVRACDTGALARSGGGSSGAVRPVRLLLAAPQNFSADLIASRLAAALGKKAGNGLLLRLNDPRRRVVEAKLDVLPYCLEDKAKGAFRLPTPAEVRAAEVVVVSCSAAGLLREGAHLQEAAAADQVAAAEFTHVLVDEAGQALLPEVLIPLTLRTQGGAAMLCGDPRQLGPVVRSASAARDGLATSLLEQLIDAAAAEGSLRRGRTIAERAEALLAARGAPATAIPSSPPPPPLRGVMLVRNYRSASALLELPSRLFYDQQLRVRIPPVTTLGQ</sequence>
<dbReference type="Proteomes" id="UP000075714">
    <property type="component" value="Unassembled WGS sequence"/>
</dbReference>
<organism evidence="5 6">
    <name type="scientific">Gonium pectorale</name>
    <name type="common">Green alga</name>
    <dbReference type="NCBI Taxonomy" id="33097"/>
    <lineage>
        <taxon>Eukaryota</taxon>
        <taxon>Viridiplantae</taxon>
        <taxon>Chlorophyta</taxon>
        <taxon>core chlorophytes</taxon>
        <taxon>Chlorophyceae</taxon>
        <taxon>CS clade</taxon>
        <taxon>Chlamydomonadales</taxon>
        <taxon>Volvocaceae</taxon>
        <taxon>Gonium</taxon>
    </lineage>
</organism>
<dbReference type="GO" id="GO:0004386">
    <property type="term" value="F:helicase activity"/>
    <property type="evidence" value="ECO:0007669"/>
    <property type="project" value="InterPro"/>
</dbReference>
<feature type="domain" description="DNA2/NAM7 helicase helicase" evidence="4">
    <location>
        <begin position="731"/>
        <end position="854"/>
    </location>
</feature>
<dbReference type="InterPro" id="IPR041677">
    <property type="entry name" value="DNA2/NAM7_AAA_11"/>
</dbReference>
<evidence type="ECO:0000256" key="2">
    <source>
        <dbReference type="ARBA" id="ARBA00022490"/>
    </source>
</evidence>
<dbReference type="EMBL" id="LSYV01000700">
    <property type="protein sequence ID" value="KXZ41162.1"/>
    <property type="molecule type" value="Genomic_DNA"/>
</dbReference>
<feature type="domain" description="DNA2/NAM7 helicase helicase" evidence="4">
    <location>
        <begin position="912"/>
        <end position="965"/>
    </location>
</feature>
<proteinExistence type="predicted"/>
<keyword evidence="2" id="KW-0963">Cytoplasm</keyword>
<accession>A0A150FU75</accession>
<feature type="compositionally biased region" description="Basic and acidic residues" evidence="3">
    <location>
        <begin position="488"/>
        <end position="498"/>
    </location>
</feature>
<dbReference type="SUPFAM" id="SSF52540">
    <property type="entry name" value="P-loop containing nucleoside triphosphate hydrolases"/>
    <property type="match status" value="1"/>
</dbReference>
<dbReference type="Pfam" id="PF13086">
    <property type="entry name" value="AAA_11"/>
    <property type="match status" value="2"/>
</dbReference>
<dbReference type="Gene3D" id="3.40.50.300">
    <property type="entry name" value="P-loop containing nucleotide triphosphate hydrolases"/>
    <property type="match status" value="1"/>
</dbReference>
<dbReference type="GO" id="GO:0005737">
    <property type="term" value="C:cytoplasm"/>
    <property type="evidence" value="ECO:0007669"/>
    <property type="project" value="UniProtKB-SubCell"/>
</dbReference>
<name>A0A150FU75_GONPE</name>
<feature type="region of interest" description="Disordered" evidence="3">
    <location>
        <begin position="488"/>
        <end position="507"/>
    </location>
</feature>
<evidence type="ECO:0000313" key="6">
    <source>
        <dbReference type="Proteomes" id="UP000075714"/>
    </source>
</evidence>
<evidence type="ECO:0000256" key="1">
    <source>
        <dbReference type="ARBA" id="ARBA00004496"/>
    </source>
</evidence>
<dbReference type="PANTHER" id="PTHR45418:SF1">
    <property type="entry name" value="CANCER_TESTIS ANTIGEN 55"/>
    <property type="match status" value="1"/>
</dbReference>
<evidence type="ECO:0000256" key="3">
    <source>
        <dbReference type="SAM" id="MobiDB-lite"/>
    </source>
</evidence>
<evidence type="ECO:0000313" key="5">
    <source>
        <dbReference type="EMBL" id="KXZ41162.1"/>
    </source>
</evidence>
<comment type="subcellular location">
    <subcellularLocation>
        <location evidence="1">Cytoplasm</location>
    </subcellularLocation>
</comment>
<dbReference type="OrthoDB" id="553240at2759"/>
<dbReference type="PANTHER" id="PTHR45418">
    <property type="entry name" value="CANCER/TESTIS ANTIGEN 55"/>
    <property type="match status" value="1"/>
</dbReference>